<feature type="domain" description="Receptor ligand binding region" evidence="5">
    <location>
        <begin position="22"/>
        <end position="156"/>
    </location>
</feature>
<keyword evidence="3" id="KW-1133">Transmembrane helix</keyword>
<evidence type="ECO:0000256" key="4">
    <source>
        <dbReference type="ARBA" id="ARBA00023136"/>
    </source>
</evidence>
<evidence type="ECO:0000256" key="3">
    <source>
        <dbReference type="ARBA" id="ARBA00022989"/>
    </source>
</evidence>
<dbReference type="OrthoDB" id="10619047at2759"/>
<evidence type="ECO:0000256" key="2">
    <source>
        <dbReference type="ARBA" id="ARBA00022692"/>
    </source>
</evidence>
<sequence length="158" mass="17627">MQMEFIAGDIYDLLKNVSGLTILLSTGCSLEVIVLGDFAREWNVPLFSSTSGDTRLANKERFPTVISATGGADHTSMARAAKALLDMYQWTTLTFLVDSGSQYPGLNTFFSLSYSNIKAHLQLHLGRYTIYTLRFDSGSEDKDIDELLRKTKRQSRGN</sequence>
<comment type="subcellular location">
    <subcellularLocation>
        <location evidence="1">Membrane</location>
    </subcellularLocation>
</comment>
<dbReference type="GO" id="GO:0016020">
    <property type="term" value="C:membrane"/>
    <property type="evidence" value="ECO:0007669"/>
    <property type="project" value="UniProtKB-SubCell"/>
</dbReference>
<keyword evidence="2" id="KW-0812">Transmembrane</keyword>
<protein>
    <recommendedName>
        <fullName evidence="5">Receptor ligand binding region domain-containing protein</fullName>
    </recommendedName>
</protein>
<name>A0A1D1VYV8_RAMVA</name>
<evidence type="ECO:0000313" key="7">
    <source>
        <dbReference type="Proteomes" id="UP000186922"/>
    </source>
</evidence>
<dbReference type="AlphaFoldDB" id="A0A1D1VYV8"/>
<dbReference type="SUPFAM" id="SSF53822">
    <property type="entry name" value="Periplasmic binding protein-like I"/>
    <property type="match status" value="1"/>
</dbReference>
<evidence type="ECO:0000256" key="1">
    <source>
        <dbReference type="ARBA" id="ARBA00004370"/>
    </source>
</evidence>
<evidence type="ECO:0000313" key="6">
    <source>
        <dbReference type="EMBL" id="GAV06582.1"/>
    </source>
</evidence>
<dbReference type="InterPro" id="IPR001828">
    <property type="entry name" value="ANF_lig-bd_rcpt"/>
</dbReference>
<organism evidence="6 7">
    <name type="scientific">Ramazzottius varieornatus</name>
    <name type="common">Water bear</name>
    <name type="synonym">Tardigrade</name>
    <dbReference type="NCBI Taxonomy" id="947166"/>
    <lineage>
        <taxon>Eukaryota</taxon>
        <taxon>Metazoa</taxon>
        <taxon>Ecdysozoa</taxon>
        <taxon>Tardigrada</taxon>
        <taxon>Eutardigrada</taxon>
        <taxon>Parachela</taxon>
        <taxon>Hypsibioidea</taxon>
        <taxon>Ramazzottiidae</taxon>
        <taxon>Ramazzottius</taxon>
    </lineage>
</organism>
<evidence type="ECO:0000259" key="5">
    <source>
        <dbReference type="Pfam" id="PF01094"/>
    </source>
</evidence>
<comment type="caution">
    <text evidence="6">The sequence shown here is derived from an EMBL/GenBank/DDBJ whole genome shotgun (WGS) entry which is preliminary data.</text>
</comment>
<dbReference type="Gene3D" id="3.40.50.2300">
    <property type="match status" value="2"/>
</dbReference>
<dbReference type="STRING" id="947166.A0A1D1VYV8"/>
<keyword evidence="4" id="KW-0472">Membrane</keyword>
<dbReference type="Pfam" id="PF01094">
    <property type="entry name" value="ANF_receptor"/>
    <property type="match status" value="1"/>
</dbReference>
<dbReference type="EMBL" id="BDGG01000013">
    <property type="protein sequence ID" value="GAV06582.1"/>
    <property type="molecule type" value="Genomic_DNA"/>
</dbReference>
<dbReference type="InterPro" id="IPR028082">
    <property type="entry name" value="Peripla_BP_I"/>
</dbReference>
<accession>A0A1D1VYV8</accession>
<proteinExistence type="predicted"/>
<gene>
    <name evidence="6" type="primary">RvY_16548-1</name>
    <name evidence="6" type="synonym">RvY_16548.1</name>
    <name evidence="6" type="ORF">RvY_16548</name>
</gene>
<keyword evidence="7" id="KW-1185">Reference proteome</keyword>
<reference evidence="6 7" key="1">
    <citation type="journal article" date="2016" name="Nat. Commun.">
        <title>Extremotolerant tardigrade genome and improved radiotolerance of human cultured cells by tardigrade-unique protein.</title>
        <authorList>
            <person name="Hashimoto T."/>
            <person name="Horikawa D.D."/>
            <person name="Saito Y."/>
            <person name="Kuwahara H."/>
            <person name="Kozuka-Hata H."/>
            <person name="Shin-I T."/>
            <person name="Minakuchi Y."/>
            <person name="Ohishi K."/>
            <person name="Motoyama A."/>
            <person name="Aizu T."/>
            <person name="Enomoto A."/>
            <person name="Kondo K."/>
            <person name="Tanaka S."/>
            <person name="Hara Y."/>
            <person name="Koshikawa S."/>
            <person name="Sagara H."/>
            <person name="Miura T."/>
            <person name="Yokobori S."/>
            <person name="Miyagawa K."/>
            <person name="Suzuki Y."/>
            <person name="Kubo T."/>
            <person name="Oyama M."/>
            <person name="Kohara Y."/>
            <person name="Fujiyama A."/>
            <person name="Arakawa K."/>
            <person name="Katayama T."/>
            <person name="Toyoda A."/>
            <person name="Kunieda T."/>
        </authorList>
    </citation>
    <scope>NUCLEOTIDE SEQUENCE [LARGE SCALE GENOMIC DNA]</scope>
    <source>
        <strain evidence="6 7">YOKOZUNA-1</strain>
    </source>
</reference>
<dbReference type="Proteomes" id="UP000186922">
    <property type="component" value="Unassembled WGS sequence"/>
</dbReference>